<feature type="transmembrane region" description="Helical" evidence="3">
    <location>
        <begin position="69"/>
        <end position="87"/>
    </location>
</feature>
<feature type="domain" description="EamA" evidence="4">
    <location>
        <begin position="152"/>
        <end position="285"/>
    </location>
</feature>
<dbReference type="EMBL" id="FRBK01000002">
    <property type="protein sequence ID" value="SHK96174.1"/>
    <property type="molecule type" value="Genomic_DNA"/>
</dbReference>
<dbReference type="Proteomes" id="UP000184388">
    <property type="component" value="Unassembled WGS sequence"/>
</dbReference>
<dbReference type="InterPro" id="IPR000620">
    <property type="entry name" value="EamA_dom"/>
</dbReference>
<feature type="transmembrane region" description="Helical" evidence="3">
    <location>
        <begin position="245"/>
        <end position="266"/>
    </location>
</feature>
<comment type="caution">
    <text evidence="5">The sequence shown here is derived from an EMBL/GenBank/DDBJ whole genome shotgun (WGS) entry which is preliminary data.</text>
</comment>
<reference evidence="6" key="1">
    <citation type="submission" date="2016-11" db="EMBL/GenBank/DDBJ databases">
        <authorList>
            <person name="Jaros S."/>
            <person name="Januszkiewicz K."/>
            <person name="Wedrychowicz H."/>
        </authorList>
    </citation>
    <scope>NUCLEOTIDE SEQUENCE [LARGE SCALE GENOMIC DNA]</scope>
    <source>
        <strain evidence="6">CGMCC 4.3555</strain>
    </source>
</reference>
<feature type="transmembrane region" description="Helical" evidence="3">
    <location>
        <begin position="151"/>
        <end position="171"/>
    </location>
</feature>
<feature type="transmembrane region" description="Helical" evidence="3">
    <location>
        <begin position="12"/>
        <end position="32"/>
    </location>
</feature>
<comment type="similarity">
    <text evidence="1">Belongs to the EamA transporter family.</text>
</comment>
<evidence type="ECO:0000313" key="6">
    <source>
        <dbReference type="Proteomes" id="UP000184388"/>
    </source>
</evidence>
<dbReference type="Pfam" id="PF00892">
    <property type="entry name" value="EamA"/>
    <property type="match status" value="2"/>
</dbReference>
<keyword evidence="3" id="KW-1133">Transmembrane helix</keyword>
<name>A0A9X8QNM2_9ACTN</name>
<dbReference type="RefSeq" id="WP_073442610.1">
    <property type="nucleotide sequence ID" value="NZ_FRBK01000002.1"/>
</dbReference>
<feature type="transmembrane region" description="Helical" evidence="3">
    <location>
        <begin position="127"/>
        <end position="145"/>
    </location>
</feature>
<protein>
    <submittedName>
        <fullName evidence="5">Permease of the drug/metabolite transporter (DMT) superfamily</fullName>
    </submittedName>
</protein>
<evidence type="ECO:0000313" key="5">
    <source>
        <dbReference type="EMBL" id="SHK96174.1"/>
    </source>
</evidence>
<keyword evidence="3" id="KW-0812">Transmembrane</keyword>
<evidence type="ECO:0000259" key="4">
    <source>
        <dbReference type="Pfam" id="PF00892"/>
    </source>
</evidence>
<feature type="transmembrane region" description="Helical" evidence="3">
    <location>
        <begin position="38"/>
        <end position="57"/>
    </location>
</feature>
<proteinExistence type="inferred from homology"/>
<sequence length="325" mass="33182">MTTEPRAAIPWASMAATAVLWGSAFPAIRIALPDYTPASIAVLRIAVALVLLVPCLALGRVGRLRRDDAVRMAAFGVTGMTAYQLLLYTGEQSVEGGTAALLITASPVFATLLGIAFLRERPGGRGVAGLVIALCGAVLVAVTTGGGSGTLAGAAAIILAAATQATSFILQKPLLNRYSGVECTFYGSLFGLVPMLPLAPSALAQAATAQVSGTAAVVWLGLACTVLAFWTWSRTLRTASAATSSLVLYGVPVAALALDAALLHVLPAPTSILGGVLVLTGITVAAFRRTAFRRTASRTVAQSPKTPTPPASRPRDPVTEPASHA</sequence>
<feature type="domain" description="EamA" evidence="4">
    <location>
        <begin position="14"/>
        <end position="141"/>
    </location>
</feature>
<dbReference type="GO" id="GO:0016020">
    <property type="term" value="C:membrane"/>
    <property type="evidence" value="ECO:0007669"/>
    <property type="project" value="InterPro"/>
</dbReference>
<evidence type="ECO:0000256" key="3">
    <source>
        <dbReference type="SAM" id="Phobius"/>
    </source>
</evidence>
<dbReference type="AlphaFoldDB" id="A0A9X8QNM2"/>
<dbReference type="SUPFAM" id="SSF103481">
    <property type="entry name" value="Multidrug resistance efflux transporter EmrE"/>
    <property type="match status" value="2"/>
</dbReference>
<evidence type="ECO:0000256" key="1">
    <source>
        <dbReference type="ARBA" id="ARBA00007362"/>
    </source>
</evidence>
<dbReference type="InterPro" id="IPR037185">
    <property type="entry name" value="EmrE-like"/>
</dbReference>
<feature type="transmembrane region" description="Helical" evidence="3">
    <location>
        <begin position="183"/>
        <end position="204"/>
    </location>
</feature>
<evidence type="ECO:0000256" key="2">
    <source>
        <dbReference type="SAM" id="MobiDB-lite"/>
    </source>
</evidence>
<feature type="transmembrane region" description="Helical" evidence="3">
    <location>
        <begin position="99"/>
        <end position="118"/>
    </location>
</feature>
<organism evidence="5 6">
    <name type="scientific">Streptomyces yunnanensis</name>
    <dbReference type="NCBI Taxonomy" id="156453"/>
    <lineage>
        <taxon>Bacteria</taxon>
        <taxon>Bacillati</taxon>
        <taxon>Actinomycetota</taxon>
        <taxon>Actinomycetes</taxon>
        <taxon>Kitasatosporales</taxon>
        <taxon>Streptomycetaceae</taxon>
        <taxon>Streptomyces</taxon>
    </lineage>
</organism>
<dbReference type="PANTHER" id="PTHR12715">
    <property type="entry name" value="TRANSPORTER, DRUG/METABOLITE EXPORTER FAMILY"/>
    <property type="match status" value="1"/>
</dbReference>
<feature type="region of interest" description="Disordered" evidence="2">
    <location>
        <begin position="296"/>
        <end position="325"/>
    </location>
</feature>
<dbReference type="InterPro" id="IPR052756">
    <property type="entry name" value="Alkyne_AA_exporter"/>
</dbReference>
<keyword evidence="3" id="KW-0472">Membrane</keyword>
<feature type="transmembrane region" description="Helical" evidence="3">
    <location>
        <begin position="216"/>
        <end position="233"/>
    </location>
</feature>
<feature type="transmembrane region" description="Helical" evidence="3">
    <location>
        <begin position="272"/>
        <end position="288"/>
    </location>
</feature>
<accession>A0A9X8QNM2</accession>
<gene>
    <name evidence="5" type="ORF">SAMN05216268_10271</name>
</gene>
<dbReference type="PANTHER" id="PTHR12715:SF4">
    <property type="entry name" value="EAMA DOMAIN-CONTAINING PROTEIN"/>
    <property type="match status" value="1"/>
</dbReference>